<dbReference type="Proteomes" id="UP001237448">
    <property type="component" value="Unassembled WGS sequence"/>
</dbReference>
<dbReference type="PANTHER" id="PTHR34478:SF1">
    <property type="entry name" value="PROTEIN LEMA"/>
    <property type="match status" value="1"/>
</dbReference>
<gene>
    <name evidence="7" type="ORF">J3R73_002105</name>
</gene>
<feature type="transmembrane region" description="Helical" evidence="6">
    <location>
        <begin position="6"/>
        <end position="25"/>
    </location>
</feature>
<name>A0ABU0FDW8_9HYPH</name>
<dbReference type="Pfam" id="PF04011">
    <property type="entry name" value="LemA"/>
    <property type="match status" value="1"/>
</dbReference>
<comment type="caution">
    <text evidence="7">The sequence shown here is derived from an EMBL/GenBank/DDBJ whole genome shotgun (WGS) entry which is preliminary data.</text>
</comment>
<evidence type="ECO:0000256" key="2">
    <source>
        <dbReference type="ARBA" id="ARBA00008854"/>
    </source>
</evidence>
<evidence type="ECO:0000256" key="3">
    <source>
        <dbReference type="ARBA" id="ARBA00022692"/>
    </source>
</evidence>
<protein>
    <submittedName>
        <fullName evidence="7">LemA protein</fullName>
    </submittedName>
</protein>
<dbReference type="InterPro" id="IPR023353">
    <property type="entry name" value="LemA-like_dom_sf"/>
</dbReference>
<dbReference type="Gene3D" id="1.20.1440.20">
    <property type="entry name" value="LemA-like domain"/>
    <property type="match status" value="1"/>
</dbReference>
<dbReference type="RefSeq" id="WP_307426002.1">
    <property type="nucleotide sequence ID" value="NZ_JAUSVK010000001.1"/>
</dbReference>
<proteinExistence type="inferred from homology"/>
<accession>A0ABU0FDW8</accession>
<keyword evidence="3 6" id="KW-0812">Transmembrane</keyword>
<evidence type="ECO:0000313" key="8">
    <source>
        <dbReference type="Proteomes" id="UP001237448"/>
    </source>
</evidence>
<dbReference type="SUPFAM" id="SSF140478">
    <property type="entry name" value="LemA-like"/>
    <property type="match status" value="1"/>
</dbReference>
<keyword evidence="4 6" id="KW-1133">Transmembrane helix</keyword>
<evidence type="ECO:0000256" key="1">
    <source>
        <dbReference type="ARBA" id="ARBA00004167"/>
    </source>
</evidence>
<dbReference type="PANTHER" id="PTHR34478">
    <property type="entry name" value="PROTEIN LEMA"/>
    <property type="match status" value="1"/>
</dbReference>
<keyword evidence="5 6" id="KW-0472">Membrane</keyword>
<evidence type="ECO:0000256" key="5">
    <source>
        <dbReference type="ARBA" id="ARBA00023136"/>
    </source>
</evidence>
<organism evidence="7 8">
    <name type="scientific">Labrys monachus</name>
    <dbReference type="NCBI Taxonomy" id="217067"/>
    <lineage>
        <taxon>Bacteria</taxon>
        <taxon>Pseudomonadati</taxon>
        <taxon>Pseudomonadota</taxon>
        <taxon>Alphaproteobacteria</taxon>
        <taxon>Hyphomicrobiales</taxon>
        <taxon>Xanthobacteraceae</taxon>
        <taxon>Labrys</taxon>
    </lineage>
</organism>
<sequence>MTSYIILGIVAVVALYAITAYNGLIRNKNLTAEGWSGIDVQLRRRADLIPNLVETVKGYATHEKGVFEAVTQARAASLGAKGVGAKSAAEGGLQAALANLFAVAEAYPTLKADANFRDLQSQLSGIEDDIQASRRYYNGAARNFNTQIESFPSNLIANAFHFQKAEYFEIGDEAARTAPKVSFGTP</sequence>
<dbReference type="EMBL" id="JAUSVK010000001">
    <property type="protein sequence ID" value="MDQ0392313.1"/>
    <property type="molecule type" value="Genomic_DNA"/>
</dbReference>
<evidence type="ECO:0000256" key="4">
    <source>
        <dbReference type="ARBA" id="ARBA00022989"/>
    </source>
</evidence>
<comment type="similarity">
    <text evidence="2">Belongs to the LemA family.</text>
</comment>
<comment type="subcellular location">
    <subcellularLocation>
        <location evidence="1">Membrane</location>
        <topology evidence="1">Single-pass membrane protein</topology>
    </subcellularLocation>
</comment>
<evidence type="ECO:0000313" key="7">
    <source>
        <dbReference type="EMBL" id="MDQ0392313.1"/>
    </source>
</evidence>
<reference evidence="7 8" key="1">
    <citation type="submission" date="2023-07" db="EMBL/GenBank/DDBJ databases">
        <title>Genomic Encyclopedia of Type Strains, Phase IV (KMG-IV): sequencing the most valuable type-strain genomes for metagenomic binning, comparative biology and taxonomic classification.</title>
        <authorList>
            <person name="Goeker M."/>
        </authorList>
    </citation>
    <scope>NUCLEOTIDE SEQUENCE [LARGE SCALE GENOMIC DNA]</scope>
    <source>
        <strain evidence="7 8">DSM 5896</strain>
    </source>
</reference>
<evidence type="ECO:0000256" key="6">
    <source>
        <dbReference type="SAM" id="Phobius"/>
    </source>
</evidence>
<dbReference type="InterPro" id="IPR007156">
    <property type="entry name" value="MamQ_LemA"/>
</dbReference>
<keyword evidence="8" id="KW-1185">Reference proteome</keyword>